<reference evidence="2 3" key="1">
    <citation type="submission" date="2019-02" db="EMBL/GenBank/DDBJ databases">
        <title>Deep-cultivation of Planctomycetes and their phenomic and genomic characterization uncovers novel biology.</title>
        <authorList>
            <person name="Wiegand S."/>
            <person name="Jogler M."/>
            <person name="Boedeker C."/>
            <person name="Pinto D."/>
            <person name="Vollmers J."/>
            <person name="Rivas-Marin E."/>
            <person name="Kohn T."/>
            <person name="Peeters S.H."/>
            <person name="Heuer A."/>
            <person name="Rast P."/>
            <person name="Oberbeckmann S."/>
            <person name="Bunk B."/>
            <person name="Jeske O."/>
            <person name="Meyerdierks A."/>
            <person name="Storesund J.E."/>
            <person name="Kallscheuer N."/>
            <person name="Luecker S."/>
            <person name="Lage O.M."/>
            <person name="Pohl T."/>
            <person name="Merkel B.J."/>
            <person name="Hornburger P."/>
            <person name="Mueller R.-W."/>
            <person name="Bruemmer F."/>
            <person name="Labrenz M."/>
            <person name="Spormann A.M."/>
            <person name="Op den Camp H."/>
            <person name="Overmann J."/>
            <person name="Amann R."/>
            <person name="Jetten M.S.M."/>
            <person name="Mascher T."/>
            <person name="Medema M.H."/>
            <person name="Devos D.P."/>
            <person name="Kaster A.-K."/>
            <person name="Ovreas L."/>
            <person name="Rohde M."/>
            <person name="Galperin M.Y."/>
            <person name="Jogler C."/>
        </authorList>
    </citation>
    <scope>NUCLEOTIDE SEQUENCE [LARGE SCALE GENOMIC DNA]</scope>
    <source>
        <strain evidence="2 3">I41</strain>
    </source>
</reference>
<dbReference type="EMBL" id="CP036339">
    <property type="protein sequence ID" value="QDT73852.1"/>
    <property type="molecule type" value="Genomic_DNA"/>
</dbReference>
<dbReference type="CDD" id="cd04301">
    <property type="entry name" value="NAT_SF"/>
    <property type="match status" value="1"/>
</dbReference>
<dbReference type="KEGG" id="llh:I41_30430"/>
<dbReference type="RefSeq" id="WP_145433526.1">
    <property type="nucleotide sequence ID" value="NZ_CP036339.1"/>
</dbReference>
<dbReference type="Pfam" id="PF13508">
    <property type="entry name" value="Acetyltransf_7"/>
    <property type="match status" value="1"/>
</dbReference>
<dbReference type="AlphaFoldDB" id="A0A517TZR2"/>
<dbReference type="SUPFAM" id="SSF55729">
    <property type="entry name" value="Acyl-CoA N-acyltransferases (Nat)"/>
    <property type="match status" value="1"/>
</dbReference>
<feature type="domain" description="N-acetyltransferase" evidence="1">
    <location>
        <begin position="7"/>
        <end position="136"/>
    </location>
</feature>
<dbReference type="InterPro" id="IPR016181">
    <property type="entry name" value="Acyl_CoA_acyltransferase"/>
</dbReference>
<evidence type="ECO:0000313" key="3">
    <source>
        <dbReference type="Proteomes" id="UP000317909"/>
    </source>
</evidence>
<dbReference type="Gene3D" id="3.40.630.30">
    <property type="match status" value="1"/>
</dbReference>
<evidence type="ECO:0000313" key="2">
    <source>
        <dbReference type="EMBL" id="QDT73852.1"/>
    </source>
</evidence>
<organism evidence="2 3">
    <name type="scientific">Lacipirellula limnantheis</name>
    <dbReference type="NCBI Taxonomy" id="2528024"/>
    <lineage>
        <taxon>Bacteria</taxon>
        <taxon>Pseudomonadati</taxon>
        <taxon>Planctomycetota</taxon>
        <taxon>Planctomycetia</taxon>
        <taxon>Pirellulales</taxon>
        <taxon>Lacipirellulaceae</taxon>
        <taxon>Lacipirellula</taxon>
    </lineage>
</organism>
<gene>
    <name evidence="2" type="ORF">I41_30430</name>
</gene>
<proteinExistence type="predicted"/>
<dbReference type="PROSITE" id="PS51186">
    <property type="entry name" value="GNAT"/>
    <property type="match status" value="1"/>
</dbReference>
<dbReference type="GO" id="GO:0016747">
    <property type="term" value="F:acyltransferase activity, transferring groups other than amino-acyl groups"/>
    <property type="evidence" value="ECO:0007669"/>
    <property type="project" value="InterPro"/>
</dbReference>
<sequence>MDEISYQVEPTLSPRDFIDVLARSTLAERRPVDRLDLIERMLKHANVIVTARNGAGLLVGVSRAMTDFGYATYLSDLAVDEAYQRRGIGRELIRLTHEASGLETALILLAAPKARDYYPHIGMKRHDSCWIIPRQA</sequence>
<keyword evidence="3" id="KW-1185">Reference proteome</keyword>
<dbReference type="PANTHER" id="PTHR43233">
    <property type="entry name" value="FAMILY N-ACETYLTRANSFERASE, PUTATIVE (AFU_ORTHOLOGUE AFUA_6G03350)-RELATED"/>
    <property type="match status" value="1"/>
</dbReference>
<evidence type="ECO:0000259" key="1">
    <source>
        <dbReference type="PROSITE" id="PS51186"/>
    </source>
</evidence>
<dbReference type="OrthoDB" id="9775804at2"/>
<accession>A0A517TZR2</accession>
<dbReference type="PANTHER" id="PTHR43233:SF1">
    <property type="entry name" value="FAMILY N-ACETYLTRANSFERASE, PUTATIVE (AFU_ORTHOLOGUE AFUA_6G03350)-RELATED"/>
    <property type="match status" value="1"/>
</dbReference>
<dbReference type="Proteomes" id="UP000317909">
    <property type="component" value="Chromosome"/>
</dbReference>
<dbReference type="InterPro" id="IPR053144">
    <property type="entry name" value="Acetyltransferase_Butenolide"/>
</dbReference>
<dbReference type="InterPro" id="IPR000182">
    <property type="entry name" value="GNAT_dom"/>
</dbReference>
<name>A0A517TZR2_9BACT</name>
<protein>
    <recommendedName>
        <fullName evidence="1">N-acetyltransferase domain-containing protein</fullName>
    </recommendedName>
</protein>